<gene>
    <name evidence="1" type="ORF">EVAR_41528_1</name>
</gene>
<evidence type="ECO:0000313" key="1">
    <source>
        <dbReference type="EMBL" id="GBP57858.1"/>
    </source>
</evidence>
<evidence type="ECO:0000313" key="2">
    <source>
        <dbReference type="Proteomes" id="UP000299102"/>
    </source>
</evidence>
<dbReference type="EMBL" id="BGZK01000721">
    <property type="protein sequence ID" value="GBP57858.1"/>
    <property type="molecule type" value="Genomic_DNA"/>
</dbReference>
<reference evidence="1 2" key="1">
    <citation type="journal article" date="2019" name="Commun. Biol.">
        <title>The bagworm genome reveals a unique fibroin gene that provides high tensile strength.</title>
        <authorList>
            <person name="Kono N."/>
            <person name="Nakamura H."/>
            <person name="Ohtoshi R."/>
            <person name="Tomita M."/>
            <person name="Numata K."/>
            <person name="Arakawa K."/>
        </authorList>
    </citation>
    <scope>NUCLEOTIDE SEQUENCE [LARGE SCALE GENOMIC DNA]</scope>
</reference>
<dbReference type="Proteomes" id="UP000299102">
    <property type="component" value="Unassembled WGS sequence"/>
</dbReference>
<protein>
    <submittedName>
        <fullName evidence="1">Uncharacterized protein</fullName>
    </submittedName>
</protein>
<accession>A0A4C1X2B7</accession>
<sequence>MPTVSSRDREVYDQRERVYGGRLAEMTRRHAFCARRPPPAVRRPPRRRHVAAVGQRVLDAAPKGVDRLQIFFHAQHVKKPITHVFGRAAGAAPAPGPPERPLAVVITLGAASARRPRGRLHDVLFSIRPIQAD</sequence>
<comment type="caution">
    <text evidence="1">The sequence shown here is derived from an EMBL/GenBank/DDBJ whole genome shotgun (WGS) entry which is preliminary data.</text>
</comment>
<dbReference type="AlphaFoldDB" id="A0A4C1X2B7"/>
<organism evidence="1 2">
    <name type="scientific">Eumeta variegata</name>
    <name type="common">Bagworm moth</name>
    <name type="synonym">Eumeta japonica</name>
    <dbReference type="NCBI Taxonomy" id="151549"/>
    <lineage>
        <taxon>Eukaryota</taxon>
        <taxon>Metazoa</taxon>
        <taxon>Ecdysozoa</taxon>
        <taxon>Arthropoda</taxon>
        <taxon>Hexapoda</taxon>
        <taxon>Insecta</taxon>
        <taxon>Pterygota</taxon>
        <taxon>Neoptera</taxon>
        <taxon>Endopterygota</taxon>
        <taxon>Lepidoptera</taxon>
        <taxon>Glossata</taxon>
        <taxon>Ditrysia</taxon>
        <taxon>Tineoidea</taxon>
        <taxon>Psychidae</taxon>
        <taxon>Oiketicinae</taxon>
        <taxon>Eumeta</taxon>
    </lineage>
</organism>
<keyword evidence="2" id="KW-1185">Reference proteome</keyword>
<name>A0A4C1X2B7_EUMVA</name>
<proteinExistence type="predicted"/>